<protein>
    <submittedName>
        <fullName evidence="1">Uncharacterized protein</fullName>
    </submittedName>
</protein>
<proteinExistence type="predicted"/>
<accession>A0A1G6SV12</accession>
<dbReference type="EMBL" id="FMYP01000103">
    <property type="protein sequence ID" value="SDD20672.1"/>
    <property type="molecule type" value="Genomic_DNA"/>
</dbReference>
<evidence type="ECO:0000313" key="1">
    <source>
        <dbReference type="EMBL" id="SDD20672.1"/>
    </source>
</evidence>
<dbReference type="Proteomes" id="UP000199452">
    <property type="component" value="Unassembled WGS sequence"/>
</dbReference>
<evidence type="ECO:0000313" key="2">
    <source>
        <dbReference type="Proteomes" id="UP000199452"/>
    </source>
</evidence>
<gene>
    <name evidence="1" type="ORF">SAMN05216323_11033</name>
</gene>
<dbReference type="RefSeq" id="WP_125869925.1">
    <property type="nucleotide sequence ID" value="NZ_FMYP01000103.1"/>
</dbReference>
<dbReference type="AlphaFoldDB" id="A0A1G6SV12"/>
<keyword evidence="2" id="KW-1185">Reference proteome</keyword>
<sequence length="185" mass="21567">MSHPIKSIFFSFAIFLTTSTTFAQIWPLSPMLRFGNTVYYKLEDKQTISLHGTNLAWGDKEIGNRFFDVLPKTDSIQILLNGTTYYFGQKARKEPRPYKEILFYSRRKLRNDIATIKYLKLIEIKDSSIIARATLRYKHHLFRKREMIEIKREELEGVFIGAGKNDRIFMITVGYGAAVIALFLL</sequence>
<dbReference type="OrthoDB" id="1494918at2"/>
<reference evidence="1 2" key="1">
    <citation type="submission" date="2016-09" db="EMBL/GenBank/DDBJ databases">
        <authorList>
            <person name="Capua I."/>
            <person name="De Benedictis P."/>
            <person name="Joannis T."/>
            <person name="Lombin L.H."/>
            <person name="Cattoli G."/>
        </authorList>
    </citation>
    <scope>NUCLEOTIDE SEQUENCE [LARGE SCALE GENOMIC DNA]</scope>
    <source>
        <strain evidence="1 2">A7P-90m</strain>
    </source>
</reference>
<organism evidence="1 2">
    <name type="scientific">Williamwhitmania taraxaci</name>
    <dbReference type="NCBI Taxonomy" id="1640674"/>
    <lineage>
        <taxon>Bacteria</taxon>
        <taxon>Pseudomonadati</taxon>
        <taxon>Bacteroidota</taxon>
        <taxon>Bacteroidia</taxon>
        <taxon>Bacteroidales</taxon>
        <taxon>Williamwhitmaniaceae</taxon>
        <taxon>Williamwhitmania</taxon>
    </lineage>
</organism>
<name>A0A1G6SV12_9BACT</name>